<accession>A0A8J2UAC8</accession>
<dbReference type="EMBL" id="BMJC01000001">
    <property type="protein sequence ID" value="GGA90127.1"/>
    <property type="molecule type" value="Genomic_DNA"/>
</dbReference>
<reference evidence="1" key="2">
    <citation type="submission" date="2020-09" db="EMBL/GenBank/DDBJ databases">
        <authorList>
            <person name="Sun Q."/>
            <person name="Zhou Y."/>
        </authorList>
    </citation>
    <scope>NUCLEOTIDE SEQUENCE</scope>
    <source>
        <strain evidence="1">CGMCC 1.15448</strain>
    </source>
</reference>
<name>A0A8J2UAC8_9BACT</name>
<keyword evidence="2" id="KW-1185">Reference proteome</keyword>
<dbReference type="Proteomes" id="UP000607559">
    <property type="component" value="Unassembled WGS sequence"/>
</dbReference>
<reference evidence="1" key="1">
    <citation type="journal article" date="2014" name="Int. J. Syst. Evol. Microbiol.">
        <title>Complete genome sequence of Corynebacterium casei LMG S-19264T (=DSM 44701T), isolated from a smear-ripened cheese.</title>
        <authorList>
            <consortium name="US DOE Joint Genome Institute (JGI-PGF)"/>
            <person name="Walter F."/>
            <person name="Albersmeier A."/>
            <person name="Kalinowski J."/>
            <person name="Ruckert C."/>
        </authorList>
    </citation>
    <scope>NUCLEOTIDE SEQUENCE</scope>
    <source>
        <strain evidence="1">CGMCC 1.15448</strain>
    </source>
</reference>
<dbReference type="RefSeq" id="WP_188929464.1">
    <property type="nucleotide sequence ID" value="NZ_BMJC01000001.1"/>
</dbReference>
<gene>
    <name evidence="1" type="ORF">GCM10011511_11710</name>
</gene>
<comment type="caution">
    <text evidence="1">The sequence shown here is derived from an EMBL/GenBank/DDBJ whole genome shotgun (WGS) entry which is preliminary data.</text>
</comment>
<evidence type="ECO:0000313" key="2">
    <source>
        <dbReference type="Proteomes" id="UP000607559"/>
    </source>
</evidence>
<proteinExistence type="predicted"/>
<evidence type="ECO:0000313" key="1">
    <source>
        <dbReference type="EMBL" id="GGA90127.1"/>
    </source>
</evidence>
<sequence>MINNEQKHDSFIFMKVGNHAGETFEQILARKQKEFDKTGMTFWGYGGAACHPVNQVRPFAYSQVKKKGAIYLLMHAVKSNHDQNPLPAKEYSTDGVNWEPIPDGIVVTGSKYALVLDEIHPSDLEVDMNQFSVGIGPSKDKLASEYLTGRTDKACLEAVLGTTTKVDKPTVRKIDYTAQLQDPFAVLLRY</sequence>
<protein>
    <submittedName>
        <fullName evidence="1">Uncharacterized protein</fullName>
    </submittedName>
</protein>
<dbReference type="AlphaFoldDB" id="A0A8J2UAC8"/>
<organism evidence="1 2">
    <name type="scientific">Puia dinghuensis</name>
    <dbReference type="NCBI Taxonomy" id="1792502"/>
    <lineage>
        <taxon>Bacteria</taxon>
        <taxon>Pseudomonadati</taxon>
        <taxon>Bacteroidota</taxon>
        <taxon>Chitinophagia</taxon>
        <taxon>Chitinophagales</taxon>
        <taxon>Chitinophagaceae</taxon>
        <taxon>Puia</taxon>
    </lineage>
</organism>